<evidence type="ECO:0000313" key="5">
    <source>
        <dbReference type="EMBL" id="SEC29573.1"/>
    </source>
</evidence>
<protein>
    <submittedName>
        <fullName evidence="5">Taurine transport system ATP-binding protein</fullName>
    </submittedName>
</protein>
<dbReference type="EMBL" id="FNRT01000002">
    <property type="protein sequence ID" value="SEC29573.1"/>
    <property type="molecule type" value="Genomic_DNA"/>
</dbReference>
<sequence>MTTGAGQGRAISLDGVAKSFDVGGESLPALAATTLDIAPGEFVTLAGPSGCGKTTLLRILAGFTEPSSGSVTVSGEPVRGPGHERGVVFQQPTLFPWLNVRRNVEVGPRLQRVPAAERRARTDHYLELVGLGDFAEHRPYELSGGMQQRCQIARVLAGDPDIVLMDEPFGALDALTRERLQGELLQIWRETGKTILFITHSVDEAVYLGSRVLVMSPRPGRIVFDAPARFGRDGHSVPVADIRSLPEYAELTADVRRAIYADVG</sequence>
<dbReference type="CDD" id="cd03293">
    <property type="entry name" value="ABC_NrtD_SsuB_transporters"/>
    <property type="match status" value="1"/>
</dbReference>
<dbReference type="STRING" id="402596.SAMN04489844_2031"/>
<dbReference type="Proteomes" id="UP000198742">
    <property type="component" value="Unassembled WGS sequence"/>
</dbReference>
<evidence type="ECO:0000256" key="3">
    <source>
        <dbReference type="ARBA" id="ARBA00022840"/>
    </source>
</evidence>
<keyword evidence="3 5" id="KW-0067">ATP-binding</keyword>
<dbReference type="GO" id="GO:0016887">
    <property type="term" value="F:ATP hydrolysis activity"/>
    <property type="evidence" value="ECO:0007669"/>
    <property type="project" value="InterPro"/>
</dbReference>
<evidence type="ECO:0000259" key="4">
    <source>
        <dbReference type="PROSITE" id="PS50893"/>
    </source>
</evidence>
<keyword evidence="6" id="KW-1185">Reference proteome</keyword>
<accession>A0A1H4RCJ8</accession>
<organism evidence="5 6">
    <name type="scientific">Nocardioides exalbidus</name>
    <dbReference type="NCBI Taxonomy" id="402596"/>
    <lineage>
        <taxon>Bacteria</taxon>
        <taxon>Bacillati</taxon>
        <taxon>Actinomycetota</taxon>
        <taxon>Actinomycetes</taxon>
        <taxon>Propionibacteriales</taxon>
        <taxon>Nocardioidaceae</taxon>
        <taxon>Nocardioides</taxon>
    </lineage>
</organism>
<dbReference type="SUPFAM" id="SSF52540">
    <property type="entry name" value="P-loop containing nucleoside triphosphate hydrolases"/>
    <property type="match status" value="1"/>
</dbReference>
<name>A0A1H4RCJ8_9ACTN</name>
<reference evidence="6" key="1">
    <citation type="submission" date="2016-10" db="EMBL/GenBank/DDBJ databases">
        <authorList>
            <person name="Varghese N."/>
            <person name="Submissions S."/>
        </authorList>
    </citation>
    <scope>NUCLEOTIDE SEQUENCE [LARGE SCALE GENOMIC DNA]</scope>
    <source>
        <strain evidence="6">DSM 22017</strain>
    </source>
</reference>
<feature type="domain" description="ABC transporter" evidence="4">
    <location>
        <begin position="11"/>
        <end position="242"/>
    </location>
</feature>
<dbReference type="PANTHER" id="PTHR42788:SF13">
    <property type="entry name" value="ALIPHATIC SULFONATES IMPORT ATP-BINDING PROTEIN SSUB"/>
    <property type="match status" value="1"/>
</dbReference>
<evidence type="ECO:0000256" key="2">
    <source>
        <dbReference type="ARBA" id="ARBA00022741"/>
    </source>
</evidence>
<dbReference type="AlphaFoldDB" id="A0A1H4RCJ8"/>
<dbReference type="SMART" id="SM00382">
    <property type="entry name" value="AAA"/>
    <property type="match status" value="1"/>
</dbReference>
<dbReference type="InterPro" id="IPR050166">
    <property type="entry name" value="ABC_transporter_ATP-bind"/>
</dbReference>
<dbReference type="PROSITE" id="PS50893">
    <property type="entry name" value="ABC_TRANSPORTER_2"/>
    <property type="match status" value="1"/>
</dbReference>
<gene>
    <name evidence="5" type="ORF">SAMN04489844_2031</name>
</gene>
<keyword evidence="1" id="KW-0813">Transport</keyword>
<dbReference type="GO" id="GO:0005524">
    <property type="term" value="F:ATP binding"/>
    <property type="evidence" value="ECO:0007669"/>
    <property type="project" value="UniProtKB-KW"/>
</dbReference>
<dbReference type="Pfam" id="PF00005">
    <property type="entry name" value="ABC_tran"/>
    <property type="match status" value="1"/>
</dbReference>
<dbReference type="Gene3D" id="3.40.50.300">
    <property type="entry name" value="P-loop containing nucleotide triphosphate hydrolases"/>
    <property type="match status" value="1"/>
</dbReference>
<keyword evidence="2" id="KW-0547">Nucleotide-binding</keyword>
<dbReference type="PANTHER" id="PTHR42788">
    <property type="entry name" value="TAURINE IMPORT ATP-BINDING PROTEIN-RELATED"/>
    <property type="match status" value="1"/>
</dbReference>
<dbReference type="InterPro" id="IPR003439">
    <property type="entry name" value="ABC_transporter-like_ATP-bd"/>
</dbReference>
<proteinExistence type="predicted"/>
<evidence type="ECO:0000313" key="6">
    <source>
        <dbReference type="Proteomes" id="UP000198742"/>
    </source>
</evidence>
<dbReference type="InterPro" id="IPR003593">
    <property type="entry name" value="AAA+_ATPase"/>
</dbReference>
<dbReference type="InterPro" id="IPR027417">
    <property type="entry name" value="P-loop_NTPase"/>
</dbReference>
<dbReference type="OrthoDB" id="8773773at2"/>
<evidence type="ECO:0000256" key="1">
    <source>
        <dbReference type="ARBA" id="ARBA00022448"/>
    </source>
</evidence>
<dbReference type="RefSeq" id="WP_090968994.1">
    <property type="nucleotide sequence ID" value="NZ_FNRT01000002.1"/>
</dbReference>